<gene>
    <name evidence="2" type="primary">lytC_14</name>
    <name evidence="2" type="ORF">CLOACE_22110</name>
</gene>
<dbReference type="EMBL" id="LZFO01000052">
    <property type="protein sequence ID" value="OFH99506.1"/>
    <property type="molecule type" value="Genomic_DNA"/>
</dbReference>
<evidence type="ECO:0000259" key="1">
    <source>
        <dbReference type="SMART" id="SM00460"/>
    </source>
</evidence>
<dbReference type="STRING" id="1121290.CLAOCE_22110"/>
<sequence>MYKNNVFKTVSITIFLILTLNFKVNAFTIPYVKRLYGENRYKTNLEINKYGWNKSKYAIIASGEDFADALCAAPLSKKYDAPIFLVDKCNIKSNIINQIKNFEIEKVFIIGGPGVVSESIKNEINKIGITTERLYGQDRYETCIKVAEKLNNKSNLFLVSGENFPDALSIAPIAAKYESPIILTKSSCLPKSTKMYVTKEFFNKIYVIGGEAVLGDGILKDFRNYKRLSGKNRYETNLSILNEFSNELDFTNLYIASAENFPDALSGAALASHNKSSILLISNSPLKSSLDFISSNINNIREIVVLGGKGVVSDNVLKSIYNNINYYDTLNENNYIIEKDINIKNDNCETINKLELQINLGPISQSVYQKNERVEVYGPGASIVKDSNNNYKVMINISYIASGQTVNYKIYRMFTNSEVKYKTDLSNTSSDYSYFSEYDKYTSSEDKIESNNPLIISKSKEIVGSEKNPYIKAKKIFEFINTKIQYDYEYEYNYDYSEDSQGALNTITSGKGVCGGFARLFTAMCRSVGIPARVVFGYHIPHEDISNNYMDTLWYKHAWCEFYLPEYGWIIADPTLKKRDCYGNIIPNFDYFANNEKGDHFIESINDASYSFSYYGNCPIRKENIIEKSYIKKTY</sequence>
<dbReference type="InterPro" id="IPR051922">
    <property type="entry name" value="Bact_Sporulation_Assoc"/>
</dbReference>
<dbReference type="EC" id="3.5.1.28" evidence="2"/>
<dbReference type="Pfam" id="PF01841">
    <property type="entry name" value="Transglut_core"/>
    <property type="match status" value="1"/>
</dbReference>
<dbReference type="SMART" id="SM00460">
    <property type="entry name" value="TGc"/>
    <property type="match status" value="1"/>
</dbReference>
<dbReference type="InterPro" id="IPR007253">
    <property type="entry name" value="Cell_wall-bd_2"/>
</dbReference>
<dbReference type="AlphaFoldDB" id="A0A1E8EVS1"/>
<dbReference type="GO" id="GO:0008745">
    <property type="term" value="F:N-acetylmuramoyl-L-alanine amidase activity"/>
    <property type="evidence" value="ECO:0007669"/>
    <property type="project" value="UniProtKB-EC"/>
</dbReference>
<dbReference type="PATRIC" id="fig|1121290.3.peg.2229"/>
<dbReference type="InterPro" id="IPR038765">
    <property type="entry name" value="Papain-like_cys_pep_sf"/>
</dbReference>
<reference evidence="2 3" key="1">
    <citation type="submission" date="2016-06" db="EMBL/GenBank/DDBJ databases">
        <title>Genome sequence of Clostridium acetireducens DSM 10703.</title>
        <authorList>
            <person name="Poehlein A."/>
            <person name="Fluechter S."/>
            <person name="Duerre P."/>
            <person name="Daniel R."/>
        </authorList>
    </citation>
    <scope>NUCLEOTIDE SEQUENCE [LARGE SCALE GENOMIC DNA]</scope>
    <source>
        <strain evidence="2 3">DSM 10703</strain>
    </source>
</reference>
<dbReference type="Pfam" id="PF04122">
    <property type="entry name" value="CW_binding_2"/>
    <property type="match status" value="3"/>
</dbReference>
<dbReference type="PANTHER" id="PTHR30032">
    <property type="entry name" value="N-ACETYLMURAMOYL-L-ALANINE AMIDASE-RELATED"/>
    <property type="match status" value="1"/>
</dbReference>
<protein>
    <submittedName>
        <fullName evidence="2">N-acetylmuramoyl-L-alanine amidase LytC</fullName>
        <ecNumber evidence="2">3.5.1.28</ecNumber>
    </submittedName>
</protein>
<accession>A0A1E8EVS1</accession>
<organism evidence="2 3">
    <name type="scientific">Clostridium acetireducens DSM 10703</name>
    <dbReference type="NCBI Taxonomy" id="1121290"/>
    <lineage>
        <taxon>Bacteria</taxon>
        <taxon>Bacillati</taxon>
        <taxon>Bacillota</taxon>
        <taxon>Clostridia</taxon>
        <taxon>Eubacteriales</taxon>
        <taxon>Clostridiaceae</taxon>
        <taxon>Clostridium</taxon>
    </lineage>
</organism>
<keyword evidence="2" id="KW-0378">Hydrolase</keyword>
<dbReference type="Gene3D" id="3.40.50.12090">
    <property type="match status" value="3"/>
</dbReference>
<dbReference type="Proteomes" id="UP000175744">
    <property type="component" value="Unassembled WGS sequence"/>
</dbReference>
<dbReference type="RefSeq" id="WP_070111311.1">
    <property type="nucleotide sequence ID" value="NZ_LZFO01000052.1"/>
</dbReference>
<name>A0A1E8EVS1_9CLOT</name>
<feature type="domain" description="Transglutaminase-like" evidence="1">
    <location>
        <begin position="506"/>
        <end position="576"/>
    </location>
</feature>
<dbReference type="OrthoDB" id="3268660at2"/>
<comment type="caution">
    <text evidence="2">The sequence shown here is derived from an EMBL/GenBank/DDBJ whole genome shotgun (WGS) entry which is preliminary data.</text>
</comment>
<evidence type="ECO:0000313" key="2">
    <source>
        <dbReference type="EMBL" id="OFH99506.1"/>
    </source>
</evidence>
<keyword evidence="3" id="KW-1185">Reference proteome</keyword>
<dbReference type="InterPro" id="IPR002931">
    <property type="entry name" value="Transglutaminase-like"/>
</dbReference>
<dbReference type="SUPFAM" id="SSF54001">
    <property type="entry name" value="Cysteine proteinases"/>
    <property type="match status" value="1"/>
</dbReference>
<evidence type="ECO:0000313" key="3">
    <source>
        <dbReference type="Proteomes" id="UP000175744"/>
    </source>
</evidence>
<dbReference type="PANTHER" id="PTHR30032:SF8">
    <property type="entry name" value="GERMINATION-SPECIFIC N-ACETYLMURAMOYL-L-ALANINE AMIDASE"/>
    <property type="match status" value="1"/>
</dbReference>
<proteinExistence type="predicted"/>
<dbReference type="Gene3D" id="3.10.620.30">
    <property type="match status" value="1"/>
</dbReference>